<evidence type="ECO:0000313" key="1">
    <source>
        <dbReference type="EMBL" id="RXJ84377.1"/>
    </source>
</evidence>
<name>A0A4Q0ZDC8_9BACT</name>
<dbReference type="Proteomes" id="UP000290870">
    <property type="component" value="Unassembled WGS sequence"/>
</dbReference>
<dbReference type="EMBL" id="PDJZ01000005">
    <property type="protein sequence ID" value="RXJ84377.1"/>
    <property type="molecule type" value="Genomic_DNA"/>
</dbReference>
<organism evidence="1 2">
    <name type="scientific">Arcobacter cloacae</name>
    <dbReference type="NCBI Taxonomy" id="1054034"/>
    <lineage>
        <taxon>Bacteria</taxon>
        <taxon>Pseudomonadati</taxon>
        <taxon>Campylobacterota</taxon>
        <taxon>Epsilonproteobacteria</taxon>
        <taxon>Campylobacterales</taxon>
        <taxon>Arcobacteraceae</taxon>
        <taxon>Arcobacter</taxon>
    </lineage>
</organism>
<proteinExistence type="predicted"/>
<evidence type="ECO:0000313" key="2">
    <source>
        <dbReference type="Proteomes" id="UP000290870"/>
    </source>
</evidence>
<dbReference type="AlphaFoldDB" id="A0A4Q0ZDC8"/>
<protein>
    <submittedName>
        <fullName evidence="1">Uncharacterized protein</fullName>
    </submittedName>
</protein>
<gene>
    <name evidence="1" type="ORF">CRU90_05775</name>
</gene>
<dbReference type="OrthoDB" id="5349258at2"/>
<reference evidence="1 2" key="1">
    <citation type="submission" date="2017-10" db="EMBL/GenBank/DDBJ databases">
        <title>Genomics of the genus Arcobacter.</title>
        <authorList>
            <person name="Perez-Cataluna A."/>
            <person name="Figueras M.J."/>
        </authorList>
    </citation>
    <scope>NUCLEOTIDE SEQUENCE [LARGE SCALE GENOMIC DNA]</scope>
    <source>
        <strain evidence="1 2">F26</strain>
    </source>
</reference>
<sequence>MSNQNNEEIKKIITSRKMKTNCFSFYNEIVDWIENNKADTYLIENNVFLFLKIHGFYKFYYFVNSFNDISLCKELLEKYKTKSNISLEFTTKNEIYINEITPVLKEIGFNFYKEYARVISAFSPFKSEEENISYEIASLENKNELLEIMYREFDVISDYLPTEEEIINLIDNKSILIKTLDEKIVFIQIYEYSKGALYSRMTWIDKKYRKPKYTIDFYKSLDTYLKQLDIENLEKIRSYGWIDKNNKNFKINLKFGAKLDGVTCTIFLYDEIKG</sequence>
<dbReference type="RefSeq" id="WP_128986333.1">
    <property type="nucleotide sequence ID" value="NZ_PDJZ01000005.1"/>
</dbReference>
<accession>A0A4Q0ZDC8</accession>
<comment type="caution">
    <text evidence="1">The sequence shown here is derived from an EMBL/GenBank/DDBJ whole genome shotgun (WGS) entry which is preliminary data.</text>
</comment>